<gene>
    <name evidence="1" type="ORF">ACFFFP_01755</name>
</gene>
<dbReference type="EMBL" id="JBHLTW010000005">
    <property type="protein sequence ID" value="MFC0594909.1"/>
    <property type="molecule type" value="Genomic_DNA"/>
</dbReference>
<name>A0ABV6PZG0_9DEIN</name>
<keyword evidence="2" id="KW-1185">Reference proteome</keyword>
<organism evidence="1 2">
    <name type="scientific">Thermus composti</name>
    <dbReference type="NCBI Taxonomy" id="532059"/>
    <lineage>
        <taxon>Bacteria</taxon>
        <taxon>Thermotogati</taxon>
        <taxon>Deinococcota</taxon>
        <taxon>Deinococci</taxon>
        <taxon>Thermales</taxon>
        <taxon>Thermaceae</taxon>
        <taxon>Thermus</taxon>
    </lineage>
</organism>
<protein>
    <recommendedName>
        <fullName evidence="3">MBL fold metallo-hydrolase</fullName>
    </recommendedName>
</protein>
<reference evidence="1 2" key="1">
    <citation type="submission" date="2024-09" db="EMBL/GenBank/DDBJ databases">
        <authorList>
            <person name="Sun Q."/>
            <person name="Mori K."/>
        </authorList>
    </citation>
    <scope>NUCLEOTIDE SEQUENCE [LARGE SCALE GENOMIC DNA]</scope>
    <source>
        <strain evidence="1 2">NCAIM B.02340</strain>
    </source>
</reference>
<evidence type="ECO:0000313" key="1">
    <source>
        <dbReference type="EMBL" id="MFC0594909.1"/>
    </source>
</evidence>
<evidence type="ECO:0000313" key="2">
    <source>
        <dbReference type="Proteomes" id="UP001589830"/>
    </source>
</evidence>
<comment type="caution">
    <text evidence="1">The sequence shown here is derived from an EMBL/GenBank/DDBJ whole genome shotgun (WGS) entry which is preliminary data.</text>
</comment>
<dbReference type="Gene3D" id="3.60.15.10">
    <property type="entry name" value="Ribonuclease Z/Hydroxyacylglutathione hydrolase-like"/>
    <property type="match status" value="1"/>
</dbReference>
<accession>A0ABV6PZG0</accession>
<sequence>MIFRQIYEEGLAQMSYLLGCAATGEALVVDPRRDVDVYLDLPQSLGLGRGQAALRGRGTLL</sequence>
<dbReference type="Proteomes" id="UP001589830">
    <property type="component" value="Unassembled WGS sequence"/>
</dbReference>
<proteinExistence type="predicted"/>
<evidence type="ECO:0008006" key="3">
    <source>
        <dbReference type="Google" id="ProtNLM"/>
    </source>
</evidence>
<dbReference type="RefSeq" id="WP_188847948.1">
    <property type="nucleotide sequence ID" value="NZ_BMPJ01000026.1"/>
</dbReference>
<dbReference type="InterPro" id="IPR036866">
    <property type="entry name" value="RibonucZ/Hydroxyglut_hydro"/>
</dbReference>